<protein>
    <submittedName>
        <fullName evidence="3">Dentin sialophosphoprotein-like</fullName>
    </submittedName>
</protein>
<keyword evidence="2" id="KW-0812">Transmembrane</keyword>
<feature type="region of interest" description="Disordered" evidence="1">
    <location>
        <begin position="380"/>
        <end position="515"/>
    </location>
</feature>
<feature type="compositionally biased region" description="Low complexity" evidence="1">
    <location>
        <begin position="400"/>
        <end position="415"/>
    </location>
</feature>
<reference evidence="3" key="1">
    <citation type="journal article" date="2023" name="Science">
        <title>Elucidation of the pathway for biosynthesis of saponin adjuvants from the soapbark tree.</title>
        <authorList>
            <person name="Reed J."/>
            <person name="Orme A."/>
            <person name="El-Demerdash A."/>
            <person name="Owen C."/>
            <person name="Martin L.B.B."/>
            <person name="Misra R.C."/>
            <person name="Kikuchi S."/>
            <person name="Rejzek M."/>
            <person name="Martin A.C."/>
            <person name="Harkess A."/>
            <person name="Leebens-Mack J."/>
            <person name="Louveau T."/>
            <person name="Stephenson M.J."/>
            <person name="Osbourn A."/>
        </authorList>
    </citation>
    <scope>NUCLEOTIDE SEQUENCE</scope>
    <source>
        <strain evidence="3">S10</strain>
    </source>
</reference>
<evidence type="ECO:0000313" key="3">
    <source>
        <dbReference type="EMBL" id="KAJ7946213.1"/>
    </source>
</evidence>
<dbReference type="KEGG" id="qsa:O6P43_031177"/>
<feature type="compositionally biased region" description="Acidic residues" evidence="1">
    <location>
        <begin position="84"/>
        <end position="96"/>
    </location>
</feature>
<keyword evidence="2" id="KW-1133">Transmembrane helix</keyword>
<dbReference type="AlphaFoldDB" id="A0AAD7P8C7"/>
<keyword evidence="4" id="KW-1185">Reference proteome</keyword>
<feature type="compositionally biased region" description="Acidic residues" evidence="1">
    <location>
        <begin position="159"/>
        <end position="171"/>
    </location>
</feature>
<feature type="compositionally biased region" description="Basic and acidic residues" evidence="1">
    <location>
        <begin position="196"/>
        <end position="209"/>
    </location>
</feature>
<evidence type="ECO:0000256" key="2">
    <source>
        <dbReference type="SAM" id="Phobius"/>
    </source>
</evidence>
<feature type="compositionally biased region" description="Basic and acidic residues" evidence="1">
    <location>
        <begin position="444"/>
        <end position="456"/>
    </location>
</feature>
<dbReference type="Proteomes" id="UP001163823">
    <property type="component" value="Chromosome 13"/>
</dbReference>
<feature type="compositionally biased region" description="Basic and acidic residues" evidence="1">
    <location>
        <begin position="68"/>
        <end position="83"/>
    </location>
</feature>
<name>A0AAD7P8C7_QUISA</name>
<comment type="caution">
    <text evidence="3">The sequence shown here is derived from an EMBL/GenBank/DDBJ whole genome shotgun (WGS) entry which is preliminary data.</text>
</comment>
<dbReference type="PANTHER" id="PTHR33700:SF4">
    <property type="entry name" value="MYB-LIKE PROTEIN X"/>
    <property type="match status" value="1"/>
</dbReference>
<feature type="region of interest" description="Disordered" evidence="1">
    <location>
        <begin position="43"/>
        <end position="261"/>
    </location>
</feature>
<feature type="compositionally biased region" description="Polar residues" evidence="1">
    <location>
        <begin position="380"/>
        <end position="397"/>
    </location>
</feature>
<feature type="compositionally biased region" description="Basic and acidic residues" evidence="1">
    <location>
        <begin position="172"/>
        <end position="181"/>
    </location>
</feature>
<proteinExistence type="predicted"/>
<feature type="compositionally biased region" description="Polar residues" evidence="1">
    <location>
        <begin position="423"/>
        <end position="442"/>
    </location>
</feature>
<sequence length="515" mass="57087">MIKRSPSRNYKSKGIKLKHVLQICLLLGVCFWLIYQVKHSHDKKKEYDEKDAKTSIRTQSGDQILKFGRKDLPRVAEVTKNEHEEEEEEEAVVEDEENKHEEQEKEKKNEVEEREDGNQHEVEEREEEEKKSEETEDDGRGGGDDEIDESEQEKSEAEADRDEEFIDEEKEREEGFENETEKNEDEEKEGSVDNQNAHEAREENYKGDDASSAVAHDTQTESTETEKVSSQNSNANLGISILEQEHKPNGTEVSNRNDNDMDVKVTEGERTKTGPSLNATAGEEIGNISLSTPLDGSHPNTTTLTNNVTDHLEASSNLTALVTEASPNATVFTADTSGSFQAQQNRLEIQYESVYTHNATVHGTVTGDVTGVQTEEIVQNNNTVSKEGQSESNSTASVRAENGYAAEGESSSSYEPELIIRLETTNGAGNNSGLSDTNGTTDATEDKKSKGNRQTEETEQSSDSSGEGTSNTIQHDPIDFSDSQSHQDEVNARTDLDTLPDIRTEGDNNEETAAE</sequence>
<organism evidence="3 4">
    <name type="scientific">Quillaja saponaria</name>
    <name type="common">Soap bark tree</name>
    <dbReference type="NCBI Taxonomy" id="32244"/>
    <lineage>
        <taxon>Eukaryota</taxon>
        <taxon>Viridiplantae</taxon>
        <taxon>Streptophyta</taxon>
        <taxon>Embryophyta</taxon>
        <taxon>Tracheophyta</taxon>
        <taxon>Spermatophyta</taxon>
        <taxon>Magnoliopsida</taxon>
        <taxon>eudicotyledons</taxon>
        <taxon>Gunneridae</taxon>
        <taxon>Pentapetalae</taxon>
        <taxon>rosids</taxon>
        <taxon>fabids</taxon>
        <taxon>Fabales</taxon>
        <taxon>Quillajaceae</taxon>
        <taxon>Quillaja</taxon>
    </lineage>
</organism>
<accession>A0AAD7P8C7</accession>
<evidence type="ECO:0000313" key="4">
    <source>
        <dbReference type="Proteomes" id="UP001163823"/>
    </source>
</evidence>
<keyword evidence="2" id="KW-0472">Membrane</keyword>
<feature type="compositionally biased region" description="Basic and acidic residues" evidence="1">
    <location>
        <begin position="97"/>
        <end position="143"/>
    </location>
</feature>
<feature type="compositionally biased region" description="Polar residues" evidence="1">
    <location>
        <begin position="228"/>
        <end position="237"/>
    </location>
</feature>
<evidence type="ECO:0000256" key="1">
    <source>
        <dbReference type="SAM" id="MobiDB-lite"/>
    </source>
</evidence>
<gene>
    <name evidence="3" type="ORF">O6P43_031177</name>
</gene>
<feature type="compositionally biased region" description="Basic and acidic residues" evidence="1">
    <location>
        <begin position="485"/>
        <end position="506"/>
    </location>
</feature>
<feature type="compositionally biased region" description="Basic and acidic residues" evidence="1">
    <location>
        <begin position="43"/>
        <end position="54"/>
    </location>
</feature>
<feature type="compositionally biased region" description="Basic and acidic residues" evidence="1">
    <location>
        <begin position="243"/>
        <end position="261"/>
    </location>
</feature>
<dbReference type="PANTHER" id="PTHR33700">
    <property type="entry name" value="MYB-LIKE PROTEIN X"/>
    <property type="match status" value="1"/>
</dbReference>
<feature type="compositionally biased region" description="Low complexity" evidence="1">
    <location>
        <begin position="461"/>
        <end position="472"/>
    </location>
</feature>
<dbReference type="EMBL" id="JARAOO010000013">
    <property type="protein sequence ID" value="KAJ7946212.1"/>
    <property type="molecule type" value="Genomic_DNA"/>
</dbReference>
<feature type="transmembrane region" description="Helical" evidence="2">
    <location>
        <begin position="20"/>
        <end position="37"/>
    </location>
</feature>
<dbReference type="EMBL" id="JARAOO010000013">
    <property type="protein sequence ID" value="KAJ7946213.1"/>
    <property type="molecule type" value="Genomic_DNA"/>
</dbReference>